<dbReference type="GeneID" id="190177"/>
<dbReference type="RefSeq" id="NP_493964.1">
    <property type="nucleotide sequence ID" value="NM_061563.1"/>
</dbReference>
<dbReference type="Bgee" id="WBGene00021786">
    <property type="expression patterns" value="Expressed in embryo and 3 other cell types or tissues"/>
</dbReference>
<dbReference type="KEGG" id="cel:CELE_Y51H7C.8"/>
<evidence type="ECO:0000313" key="1">
    <source>
        <dbReference type="EMBL" id="CCD71794.1"/>
    </source>
</evidence>
<dbReference type="Proteomes" id="UP000001940">
    <property type="component" value="Chromosome II"/>
</dbReference>
<dbReference type="UCSC" id="Y51H7C.8">
    <property type="organism name" value="c. elegans"/>
</dbReference>
<name>Q9N3J5_CAEEL</name>
<proteinExistence type="predicted"/>
<accession>Q9N3J5</accession>
<dbReference type="InParanoid" id="Q9N3J5"/>
<gene>
    <name evidence="1" type="ORF">CELE_Y51H7C.8</name>
    <name evidence="1 3" type="ORF">Y51H7C.8</name>
</gene>
<evidence type="ECO:0000313" key="2">
    <source>
        <dbReference type="Proteomes" id="UP000001940"/>
    </source>
</evidence>
<dbReference type="AlphaFoldDB" id="Q9N3J5"/>
<dbReference type="EMBL" id="BX284602">
    <property type="protein sequence ID" value="CCD71794.1"/>
    <property type="molecule type" value="Genomic_DNA"/>
</dbReference>
<dbReference type="WormBase" id="Y51H7C.8">
    <property type="protein sequence ID" value="CE22362"/>
    <property type="gene ID" value="WBGene00021786"/>
</dbReference>
<sequence>MSLLVQYDELLGLCDGQIQRKLNNIVLCSIGKMNEKMGLRRRVMVQSVVEKVIKYENGGHEQMDEEQMELKF</sequence>
<dbReference type="STRING" id="6239.Y51H7C.8.1"/>
<dbReference type="AGR" id="WB:WBGene00021786"/>
<keyword evidence="2" id="KW-1185">Reference proteome</keyword>
<dbReference type="PaxDb" id="6239-Y51H7C.8"/>
<reference evidence="1 2" key="1">
    <citation type="journal article" date="1998" name="Science">
        <title>Genome sequence of the nematode C. elegans: a platform for investigating biology.</title>
        <authorList>
            <consortium name="The C. elegans sequencing consortium"/>
            <person name="Sulson J.E."/>
            <person name="Waterston R."/>
        </authorList>
    </citation>
    <scope>NUCLEOTIDE SEQUENCE [LARGE SCALE GENOMIC DNA]</scope>
    <source>
        <strain evidence="1 2">Bristol N2</strain>
    </source>
</reference>
<dbReference type="HOGENOM" id="CLU_201372_0_0_1"/>
<protein>
    <submittedName>
        <fullName evidence="1">Uncharacterized protein</fullName>
    </submittedName>
</protein>
<organism evidence="1 2">
    <name type="scientific">Caenorhabditis elegans</name>
    <dbReference type="NCBI Taxonomy" id="6239"/>
    <lineage>
        <taxon>Eukaryota</taxon>
        <taxon>Metazoa</taxon>
        <taxon>Ecdysozoa</taxon>
        <taxon>Nematoda</taxon>
        <taxon>Chromadorea</taxon>
        <taxon>Rhabditida</taxon>
        <taxon>Rhabditina</taxon>
        <taxon>Rhabditomorpha</taxon>
        <taxon>Rhabditoidea</taxon>
        <taxon>Rhabditidae</taxon>
        <taxon>Peloderinae</taxon>
        <taxon>Caenorhabditis</taxon>
    </lineage>
</organism>
<evidence type="ECO:0000313" key="3">
    <source>
        <dbReference type="WormBase" id="Y51H7C.8"/>
    </source>
</evidence>
<dbReference type="CTD" id="190177"/>